<comment type="caution">
    <text evidence="15">The sequence shown here is derived from an EMBL/GenBank/DDBJ whole genome shotgun (WGS) entry which is preliminary data.</text>
</comment>
<dbReference type="EMBL" id="JARQZJ010000091">
    <property type="protein sequence ID" value="KAK9883180.1"/>
    <property type="molecule type" value="Genomic_DNA"/>
</dbReference>
<evidence type="ECO:0000256" key="9">
    <source>
        <dbReference type="ARBA" id="ARBA00023034"/>
    </source>
</evidence>
<feature type="transmembrane region" description="Helical" evidence="12">
    <location>
        <begin position="28"/>
        <end position="44"/>
    </location>
</feature>
<evidence type="ECO:0000259" key="13">
    <source>
        <dbReference type="Pfam" id="PF00852"/>
    </source>
</evidence>
<dbReference type="InterPro" id="IPR001503">
    <property type="entry name" value="Glyco_trans_10"/>
</dbReference>
<dbReference type="InterPro" id="IPR038577">
    <property type="entry name" value="GT10-like_C_sf"/>
</dbReference>
<dbReference type="Proteomes" id="UP001431783">
    <property type="component" value="Unassembled WGS sequence"/>
</dbReference>
<keyword evidence="8 12" id="KW-1133">Transmembrane helix</keyword>
<evidence type="ECO:0000256" key="10">
    <source>
        <dbReference type="ARBA" id="ARBA00023136"/>
    </source>
</evidence>
<keyword evidence="11" id="KW-0325">Glycoprotein</keyword>
<dbReference type="Pfam" id="PF17039">
    <property type="entry name" value="Glyco_tran_10_N"/>
    <property type="match status" value="1"/>
</dbReference>
<comment type="similarity">
    <text evidence="3 12">Belongs to the glycosyltransferase 10 family.</text>
</comment>
<dbReference type="PANTHER" id="PTHR48438:SF1">
    <property type="entry name" value="ALPHA-(1,3)-FUCOSYLTRANSFERASE C-RELATED"/>
    <property type="match status" value="1"/>
</dbReference>
<evidence type="ECO:0000256" key="2">
    <source>
        <dbReference type="ARBA" id="ARBA00004922"/>
    </source>
</evidence>
<dbReference type="InterPro" id="IPR031481">
    <property type="entry name" value="Glyco_tran_10_N"/>
</dbReference>
<dbReference type="Gene3D" id="3.40.50.11660">
    <property type="entry name" value="Glycosyl transferase family 10, C-terminal domain"/>
    <property type="match status" value="1"/>
</dbReference>
<dbReference type="SUPFAM" id="SSF53756">
    <property type="entry name" value="UDP-Glycosyltransferase/glycogen phosphorylase"/>
    <property type="match status" value="1"/>
</dbReference>
<proteinExistence type="inferred from homology"/>
<feature type="domain" description="Fucosyltransferase N-terminal" evidence="14">
    <location>
        <begin position="99"/>
        <end position="217"/>
    </location>
</feature>
<comment type="pathway">
    <text evidence="2">Protein modification; protein glycosylation.</text>
</comment>
<protein>
    <recommendedName>
        <fullName evidence="12">Fucosyltransferase</fullName>
        <ecNumber evidence="12">2.4.1.-</ecNumber>
    </recommendedName>
</protein>
<keyword evidence="16" id="KW-1185">Reference proteome</keyword>
<evidence type="ECO:0000256" key="11">
    <source>
        <dbReference type="ARBA" id="ARBA00023180"/>
    </source>
</evidence>
<evidence type="ECO:0000259" key="14">
    <source>
        <dbReference type="Pfam" id="PF17039"/>
    </source>
</evidence>
<evidence type="ECO:0000256" key="7">
    <source>
        <dbReference type="ARBA" id="ARBA00022968"/>
    </source>
</evidence>
<dbReference type="GO" id="GO:0008417">
    <property type="term" value="F:fucosyltransferase activity"/>
    <property type="evidence" value="ECO:0007669"/>
    <property type="project" value="InterPro"/>
</dbReference>
<evidence type="ECO:0000256" key="1">
    <source>
        <dbReference type="ARBA" id="ARBA00004447"/>
    </source>
</evidence>
<accession>A0AAW1UKZ4</accession>
<evidence type="ECO:0000313" key="16">
    <source>
        <dbReference type="Proteomes" id="UP001431783"/>
    </source>
</evidence>
<dbReference type="PANTHER" id="PTHR48438">
    <property type="entry name" value="ALPHA-(1,3)-FUCOSYLTRANSFERASE C-RELATED"/>
    <property type="match status" value="1"/>
</dbReference>
<dbReference type="EC" id="2.4.1.-" evidence="12"/>
<evidence type="ECO:0000256" key="8">
    <source>
        <dbReference type="ARBA" id="ARBA00022989"/>
    </source>
</evidence>
<keyword evidence="7" id="KW-0735">Signal-anchor</keyword>
<keyword evidence="10 12" id="KW-0472">Membrane</keyword>
<evidence type="ECO:0000256" key="12">
    <source>
        <dbReference type="RuleBase" id="RU003832"/>
    </source>
</evidence>
<reference evidence="15 16" key="1">
    <citation type="submission" date="2023-03" db="EMBL/GenBank/DDBJ databases">
        <title>Genome insight into feeding habits of ladybird beetles.</title>
        <authorList>
            <person name="Li H.-S."/>
            <person name="Huang Y.-H."/>
            <person name="Pang H."/>
        </authorList>
    </citation>
    <scope>NUCLEOTIDE SEQUENCE [LARGE SCALE GENOMIC DNA]</scope>
    <source>
        <strain evidence="15">SYSU_2023b</strain>
        <tissue evidence="15">Whole body</tissue>
    </source>
</reference>
<gene>
    <name evidence="15" type="ORF">WA026_001375</name>
</gene>
<keyword evidence="5 12" id="KW-0808">Transferase</keyword>
<name>A0AAW1UKZ4_9CUCU</name>
<evidence type="ECO:0000256" key="4">
    <source>
        <dbReference type="ARBA" id="ARBA00022676"/>
    </source>
</evidence>
<dbReference type="GO" id="GO:0032580">
    <property type="term" value="C:Golgi cisterna membrane"/>
    <property type="evidence" value="ECO:0007669"/>
    <property type="project" value="UniProtKB-SubCell"/>
</dbReference>
<sequence>MITSGDFKKRNGDIGYVQLLAKNFISKRIWLILLSLIFLLMLLMEKEQSFEEIVDRTVLQPRKYDGSWRNLTEKEKRSLSVLGRILYLEEDRPPQQNRTFLILFWKYGKYIKNRHLNFYSGKNHDPLESCSVKNCAFSFNDKDLKKADMVVSHLHRMKGVQDLPSTRGNLGQIWAFLTDESPFNTFLASKVKLSDFNGKFNWSMSYRMDSDVPVPYGRTRKFSPHIFPQEEKVPKRRDKLVAILGSNCGGRNHRWNYVKKLNMSIEVDVFGGCGNKTACPGHFKSDCPAINSYLFYLSFENSNCNEYITEKVFWNAYHKNSIPIIMGYDKKTYEKLLPPRSFLHVDDFASPKDLADFIISLNKTDEYKSYFRWKTSYEILNEHGYFKTRSYHFCRICEALNFNEKKVKQYNDIETFWSQSKDCSVR</sequence>
<evidence type="ECO:0000256" key="3">
    <source>
        <dbReference type="ARBA" id="ARBA00008919"/>
    </source>
</evidence>
<organism evidence="15 16">
    <name type="scientific">Henosepilachna vigintioctopunctata</name>
    <dbReference type="NCBI Taxonomy" id="420089"/>
    <lineage>
        <taxon>Eukaryota</taxon>
        <taxon>Metazoa</taxon>
        <taxon>Ecdysozoa</taxon>
        <taxon>Arthropoda</taxon>
        <taxon>Hexapoda</taxon>
        <taxon>Insecta</taxon>
        <taxon>Pterygota</taxon>
        <taxon>Neoptera</taxon>
        <taxon>Endopterygota</taxon>
        <taxon>Coleoptera</taxon>
        <taxon>Polyphaga</taxon>
        <taxon>Cucujiformia</taxon>
        <taxon>Coccinelloidea</taxon>
        <taxon>Coccinellidae</taxon>
        <taxon>Epilachninae</taxon>
        <taxon>Epilachnini</taxon>
        <taxon>Henosepilachna</taxon>
    </lineage>
</organism>
<comment type="subcellular location">
    <subcellularLocation>
        <location evidence="1 12">Golgi apparatus</location>
        <location evidence="1 12">Golgi stack membrane</location>
        <topology evidence="1 12">Single-pass type II membrane protein</topology>
    </subcellularLocation>
</comment>
<dbReference type="Pfam" id="PF00852">
    <property type="entry name" value="Glyco_transf_10"/>
    <property type="match status" value="1"/>
</dbReference>
<keyword evidence="4 12" id="KW-0328">Glycosyltransferase</keyword>
<keyword evidence="6 12" id="KW-0812">Transmembrane</keyword>
<evidence type="ECO:0000256" key="5">
    <source>
        <dbReference type="ARBA" id="ARBA00022679"/>
    </source>
</evidence>
<dbReference type="FunFam" id="3.40.50.11660:FF:000004">
    <property type="entry name" value="Glycoprotein 3-alpha-L-fucosyltransferase A"/>
    <property type="match status" value="1"/>
</dbReference>
<keyword evidence="9 12" id="KW-0333">Golgi apparatus</keyword>
<evidence type="ECO:0000313" key="15">
    <source>
        <dbReference type="EMBL" id="KAK9883180.1"/>
    </source>
</evidence>
<dbReference type="InterPro" id="IPR055270">
    <property type="entry name" value="Glyco_tran_10_C"/>
</dbReference>
<dbReference type="AlphaFoldDB" id="A0AAW1UKZ4"/>
<feature type="domain" description="Fucosyltransferase C-terminal" evidence="13">
    <location>
        <begin position="235"/>
        <end position="415"/>
    </location>
</feature>
<evidence type="ECO:0000256" key="6">
    <source>
        <dbReference type="ARBA" id="ARBA00022692"/>
    </source>
</evidence>